<evidence type="ECO:0000313" key="3">
    <source>
        <dbReference type="Proteomes" id="UP000035034"/>
    </source>
</evidence>
<dbReference type="STRING" id="1077974.GOEFS_064_00020"/>
<proteinExistence type="predicted"/>
<dbReference type="SUPFAM" id="SSF53474">
    <property type="entry name" value="alpha/beta-Hydrolases"/>
    <property type="match status" value="1"/>
</dbReference>
<dbReference type="PANTHER" id="PTHR34853:SF1">
    <property type="entry name" value="LIPASE 5"/>
    <property type="match status" value="1"/>
</dbReference>
<dbReference type="Pfam" id="PF03583">
    <property type="entry name" value="LIP"/>
    <property type="match status" value="1"/>
</dbReference>
<feature type="signal peptide" evidence="1">
    <location>
        <begin position="1"/>
        <end position="27"/>
    </location>
</feature>
<dbReference type="Proteomes" id="UP000035034">
    <property type="component" value="Unassembled WGS sequence"/>
</dbReference>
<reference evidence="2 3" key="1">
    <citation type="submission" date="2011-12" db="EMBL/GenBank/DDBJ databases">
        <title>Whole genome shotgun sequence of Gordonia effusa NBRC 100432.</title>
        <authorList>
            <person name="Yoshida I."/>
            <person name="Takarada H."/>
            <person name="Hosoyama A."/>
            <person name="Tsuchikane K."/>
            <person name="Katsumata H."/>
            <person name="Yamazaki S."/>
            <person name="Fujita N."/>
        </authorList>
    </citation>
    <scope>NUCLEOTIDE SEQUENCE [LARGE SCALE GENOMIC DNA]</scope>
    <source>
        <strain evidence="2 3">NBRC 100432</strain>
    </source>
</reference>
<comment type="caution">
    <text evidence="2">The sequence shown here is derived from an EMBL/GenBank/DDBJ whole genome shotgun (WGS) entry which is preliminary data.</text>
</comment>
<evidence type="ECO:0000313" key="2">
    <source>
        <dbReference type="EMBL" id="GAB18763.1"/>
    </source>
</evidence>
<dbReference type="AlphaFoldDB" id="H0R112"/>
<dbReference type="PANTHER" id="PTHR34853">
    <property type="match status" value="1"/>
</dbReference>
<dbReference type="OrthoDB" id="9798122at2"/>
<dbReference type="GO" id="GO:0004806">
    <property type="term" value="F:triacylglycerol lipase activity"/>
    <property type="evidence" value="ECO:0007669"/>
    <property type="project" value="InterPro"/>
</dbReference>
<feature type="chain" id="PRO_5038433008" description="Peptidase S9 prolyl oligopeptidase catalytic domain-containing protein" evidence="1">
    <location>
        <begin position="28"/>
        <end position="408"/>
    </location>
</feature>
<protein>
    <recommendedName>
        <fullName evidence="4">Peptidase S9 prolyl oligopeptidase catalytic domain-containing protein</fullName>
    </recommendedName>
</protein>
<keyword evidence="1" id="KW-0732">Signal</keyword>
<keyword evidence="3" id="KW-1185">Reference proteome</keyword>
<dbReference type="InterPro" id="IPR029058">
    <property type="entry name" value="AB_hydrolase_fold"/>
</dbReference>
<dbReference type="RefSeq" id="WP_007318099.1">
    <property type="nucleotide sequence ID" value="NZ_BAEH01000064.1"/>
</dbReference>
<dbReference type="GO" id="GO:0016042">
    <property type="term" value="P:lipid catabolic process"/>
    <property type="evidence" value="ECO:0007669"/>
    <property type="project" value="InterPro"/>
</dbReference>
<accession>H0R112</accession>
<organism evidence="2 3">
    <name type="scientific">Gordonia effusa NBRC 100432</name>
    <dbReference type="NCBI Taxonomy" id="1077974"/>
    <lineage>
        <taxon>Bacteria</taxon>
        <taxon>Bacillati</taxon>
        <taxon>Actinomycetota</taxon>
        <taxon>Actinomycetes</taxon>
        <taxon>Mycobacteriales</taxon>
        <taxon>Gordoniaceae</taxon>
        <taxon>Gordonia</taxon>
    </lineage>
</organism>
<dbReference type="InterPro" id="IPR005152">
    <property type="entry name" value="Lipase_secreted"/>
</dbReference>
<evidence type="ECO:0008006" key="4">
    <source>
        <dbReference type="Google" id="ProtNLM"/>
    </source>
</evidence>
<gene>
    <name evidence="2" type="ORF">GOEFS_064_00020</name>
</gene>
<dbReference type="PIRSF" id="PIRSF029171">
    <property type="entry name" value="Esterase_LipA"/>
    <property type="match status" value="1"/>
</dbReference>
<dbReference type="EMBL" id="BAEH01000064">
    <property type="protein sequence ID" value="GAB18763.1"/>
    <property type="molecule type" value="Genomic_DNA"/>
</dbReference>
<dbReference type="eggNOG" id="COG1073">
    <property type="taxonomic scope" value="Bacteria"/>
</dbReference>
<evidence type="ECO:0000256" key="1">
    <source>
        <dbReference type="SAM" id="SignalP"/>
    </source>
</evidence>
<name>H0R112_9ACTN</name>
<sequence length="408" mass="43199">MSVVSSRHFFRLGALGVVVLSATVAVALTTAVANAEKLPPTGTPQWSGMDVRHYDGPVPAKAGTLINHVPLPTRLSVPAAGSAYRIHYSTPNQHGAMATSTGIVLLPKGKAPSGGWPVLAWAHGTVGLGDDCTPSAQPRTQRDSDYLSHWLRRGYAIVGTDYVGLGTPGLMSYLNGRSEAHSIVDSVKALGQLDVPVAKRWAIVGQSQGAGAALNGARYATELSRGTGLDYRGVVATGTPANIEQIIALGSPTFPPVTLPAGLNTYAAYIMAGFIDARPDLHPEQVLTPYGKRIVAQARELCYPEMSELMDGKQLTKLFARPITSIPGVRQALADYMGTPASGYDRPIFLGQGLRDIDVPAPSALSLYAQMKANNQPVELHVYPSQDHSGTVYASMADSTPFLGRILH</sequence>
<dbReference type="Gene3D" id="3.40.50.1820">
    <property type="entry name" value="alpha/beta hydrolase"/>
    <property type="match status" value="2"/>
</dbReference>